<name>A0A318I596_BURPY</name>
<gene>
    <name evidence="2" type="ORF">NA66_102464</name>
</gene>
<feature type="transmembrane region" description="Helical" evidence="1">
    <location>
        <begin position="83"/>
        <end position="104"/>
    </location>
</feature>
<sequence>MSDADNLVKGAVVSMIASSATVALVHFVIEAGTRWNAGGLVVTLVSAVLMAFVLLVPPAFAAWRNREDTIDPFFEPAALKPILQGRAVGIVLGIVFGISVVTGWQ</sequence>
<keyword evidence="1" id="KW-1133">Transmembrane helix</keyword>
<dbReference type="AlphaFoldDB" id="A0A318I596"/>
<feature type="transmembrane region" description="Helical" evidence="1">
    <location>
        <begin position="41"/>
        <end position="63"/>
    </location>
</feature>
<dbReference type="RefSeq" id="WP_072435832.1">
    <property type="nucleotide sequence ID" value="NZ_QJJY01000024.1"/>
</dbReference>
<keyword evidence="1" id="KW-0812">Transmembrane</keyword>
<keyword evidence="1" id="KW-0472">Membrane</keyword>
<evidence type="ECO:0000256" key="1">
    <source>
        <dbReference type="SAM" id="Phobius"/>
    </source>
</evidence>
<dbReference type="Proteomes" id="UP000247755">
    <property type="component" value="Unassembled WGS sequence"/>
</dbReference>
<evidence type="ECO:0000313" key="3">
    <source>
        <dbReference type="Proteomes" id="UP000247755"/>
    </source>
</evidence>
<feature type="transmembrane region" description="Helical" evidence="1">
    <location>
        <begin position="12"/>
        <end position="29"/>
    </location>
</feature>
<accession>A0A318I596</accession>
<dbReference type="EMBL" id="QJJY01000024">
    <property type="protein sequence ID" value="PXX26223.1"/>
    <property type="molecule type" value="Genomic_DNA"/>
</dbReference>
<reference evidence="2 3" key="1">
    <citation type="submission" date="2018-05" db="EMBL/GenBank/DDBJ databases">
        <title>Comparative genomics of bacterial root endophytes of switchgrass collected from native prairies over two seasons.</title>
        <authorList>
            <person name="Tang Y."/>
        </authorList>
    </citation>
    <scope>NUCLEOTIDE SEQUENCE [LARGE SCALE GENOMIC DNA]</scope>
    <source>
        <strain evidence="2 3">NFIX32</strain>
    </source>
</reference>
<protein>
    <submittedName>
        <fullName evidence="2">Uncharacterized protein</fullName>
    </submittedName>
</protein>
<comment type="caution">
    <text evidence="2">The sequence shown here is derived from an EMBL/GenBank/DDBJ whole genome shotgun (WGS) entry which is preliminary data.</text>
</comment>
<evidence type="ECO:0000313" key="2">
    <source>
        <dbReference type="EMBL" id="PXX26223.1"/>
    </source>
</evidence>
<organism evidence="2 3">
    <name type="scientific">Burkholderia pyrrocinia</name>
    <name type="common">Pseudomonas pyrrocinia</name>
    <dbReference type="NCBI Taxonomy" id="60550"/>
    <lineage>
        <taxon>Bacteria</taxon>
        <taxon>Pseudomonadati</taxon>
        <taxon>Pseudomonadota</taxon>
        <taxon>Betaproteobacteria</taxon>
        <taxon>Burkholderiales</taxon>
        <taxon>Burkholderiaceae</taxon>
        <taxon>Burkholderia</taxon>
        <taxon>Burkholderia cepacia complex</taxon>
    </lineage>
</organism>
<proteinExistence type="predicted"/>